<dbReference type="PANTHER" id="PTHR48054:SF14">
    <property type="entry name" value="MDIS1-INTERACTING RECEPTOR LIKE KINASE 2-LIKE"/>
    <property type="match status" value="1"/>
</dbReference>
<gene>
    <name evidence="1" type="ORF">Ahy_A09g042911</name>
</gene>
<sequence length="98" mass="11284">MGLGHGPLGPAINLTLLTEEIPKNIFFHLPDLWWLDLSYNWLSGKLPISLFNYCNQLKILYLFDNSFGGSIPRVIANLTQLKEIFLCDNQFQDTEKKQ</sequence>
<evidence type="ECO:0000313" key="2">
    <source>
        <dbReference type="Proteomes" id="UP000289738"/>
    </source>
</evidence>
<evidence type="ECO:0000313" key="1">
    <source>
        <dbReference type="EMBL" id="RYR37979.1"/>
    </source>
</evidence>
<accession>A0A445BH53</accession>
<dbReference type="InterPro" id="IPR052592">
    <property type="entry name" value="LRR-RLK"/>
</dbReference>
<dbReference type="Pfam" id="PF00560">
    <property type="entry name" value="LRR_1"/>
    <property type="match status" value="2"/>
</dbReference>
<dbReference type="InterPro" id="IPR032675">
    <property type="entry name" value="LRR_dom_sf"/>
</dbReference>
<protein>
    <submittedName>
        <fullName evidence="1">Uncharacterized protein</fullName>
    </submittedName>
</protein>
<dbReference type="AlphaFoldDB" id="A0A445BH53"/>
<reference evidence="1 2" key="1">
    <citation type="submission" date="2019-01" db="EMBL/GenBank/DDBJ databases">
        <title>Sequencing of cultivated peanut Arachis hypogaea provides insights into genome evolution and oil improvement.</title>
        <authorList>
            <person name="Chen X."/>
        </authorList>
    </citation>
    <scope>NUCLEOTIDE SEQUENCE [LARGE SCALE GENOMIC DNA]</scope>
    <source>
        <strain evidence="2">cv. Fuhuasheng</strain>
        <tissue evidence="1">Leaves</tissue>
    </source>
</reference>
<dbReference type="InterPro" id="IPR001611">
    <property type="entry name" value="Leu-rich_rpt"/>
</dbReference>
<dbReference type="EMBL" id="SDMP01000009">
    <property type="protein sequence ID" value="RYR37979.1"/>
    <property type="molecule type" value="Genomic_DNA"/>
</dbReference>
<comment type="caution">
    <text evidence="1">The sequence shown here is derived from an EMBL/GenBank/DDBJ whole genome shotgun (WGS) entry which is preliminary data.</text>
</comment>
<dbReference type="Gene3D" id="3.80.10.10">
    <property type="entry name" value="Ribonuclease Inhibitor"/>
    <property type="match status" value="1"/>
</dbReference>
<dbReference type="STRING" id="3818.A0A445BH53"/>
<dbReference type="SUPFAM" id="SSF52058">
    <property type="entry name" value="L domain-like"/>
    <property type="match status" value="1"/>
</dbReference>
<keyword evidence="2" id="KW-1185">Reference proteome</keyword>
<dbReference type="Proteomes" id="UP000289738">
    <property type="component" value="Chromosome A09"/>
</dbReference>
<name>A0A445BH53_ARAHY</name>
<proteinExistence type="predicted"/>
<organism evidence="1 2">
    <name type="scientific">Arachis hypogaea</name>
    <name type="common">Peanut</name>
    <dbReference type="NCBI Taxonomy" id="3818"/>
    <lineage>
        <taxon>Eukaryota</taxon>
        <taxon>Viridiplantae</taxon>
        <taxon>Streptophyta</taxon>
        <taxon>Embryophyta</taxon>
        <taxon>Tracheophyta</taxon>
        <taxon>Spermatophyta</taxon>
        <taxon>Magnoliopsida</taxon>
        <taxon>eudicotyledons</taxon>
        <taxon>Gunneridae</taxon>
        <taxon>Pentapetalae</taxon>
        <taxon>rosids</taxon>
        <taxon>fabids</taxon>
        <taxon>Fabales</taxon>
        <taxon>Fabaceae</taxon>
        <taxon>Papilionoideae</taxon>
        <taxon>50 kb inversion clade</taxon>
        <taxon>dalbergioids sensu lato</taxon>
        <taxon>Dalbergieae</taxon>
        <taxon>Pterocarpus clade</taxon>
        <taxon>Arachis</taxon>
    </lineage>
</organism>
<dbReference type="PANTHER" id="PTHR48054">
    <property type="entry name" value="RECEPTOR KINASE-LIKE PROTEIN XA21"/>
    <property type="match status" value="1"/>
</dbReference>